<evidence type="ECO:0000256" key="1">
    <source>
        <dbReference type="SAM" id="SignalP"/>
    </source>
</evidence>
<feature type="chain" id="PRO_5003126706" evidence="1">
    <location>
        <begin position="22"/>
        <end position="134"/>
    </location>
</feature>
<dbReference type="EMBL" id="CP002102">
    <property type="protein sequence ID" value="ADL02528.1"/>
    <property type="molecule type" value="Genomic_DNA"/>
</dbReference>
<name>D9QFL3_BRESC</name>
<proteinExistence type="predicted"/>
<protein>
    <submittedName>
        <fullName evidence="2">Uncharacterized protein</fullName>
    </submittedName>
</protein>
<dbReference type="InParanoid" id="D9QFL3"/>
<gene>
    <name evidence="2" type="ordered locus">Bresu_3222</name>
</gene>
<evidence type="ECO:0000313" key="2">
    <source>
        <dbReference type="EMBL" id="ADL02528.1"/>
    </source>
</evidence>
<feature type="signal peptide" evidence="1">
    <location>
        <begin position="1"/>
        <end position="21"/>
    </location>
</feature>
<dbReference type="STRING" id="633149.Bresu_3222"/>
<dbReference type="RefSeq" id="WP_013270628.1">
    <property type="nucleotide sequence ID" value="NC_014375.1"/>
</dbReference>
<organism evidence="2 3">
    <name type="scientific">Brevundimonas subvibrioides (strain ATCC 15264 / DSM 4735 / LMG 14903 / NBRC 16000 / CB 81)</name>
    <name type="common">Caulobacter subvibrioides</name>
    <dbReference type="NCBI Taxonomy" id="633149"/>
    <lineage>
        <taxon>Bacteria</taxon>
        <taxon>Pseudomonadati</taxon>
        <taxon>Pseudomonadota</taxon>
        <taxon>Alphaproteobacteria</taxon>
        <taxon>Caulobacterales</taxon>
        <taxon>Caulobacteraceae</taxon>
        <taxon>Brevundimonas</taxon>
    </lineage>
</organism>
<dbReference type="OrthoDB" id="7204173at2"/>
<dbReference type="KEGG" id="bsb:Bresu_3222"/>
<keyword evidence="1" id="KW-0732">Signal</keyword>
<accession>D9QFL3</accession>
<keyword evidence="3" id="KW-1185">Reference proteome</keyword>
<dbReference type="Proteomes" id="UP000002696">
    <property type="component" value="Chromosome"/>
</dbReference>
<sequence length="134" mass="13567">MIATFVLAAALLQTAPALPVALPTVANTQADVTCGGRASMAAIATCVATTQATAEAAMEAYNADFERQGWLAADGRDNRIVYVRRKEGGGCDAFQVLAFAGQNTADPAGPAWLAFATVPGDVCAAAPAPVTPAQ</sequence>
<dbReference type="HOGENOM" id="CLU_1892186_0_0_5"/>
<evidence type="ECO:0000313" key="3">
    <source>
        <dbReference type="Proteomes" id="UP000002696"/>
    </source>
</evidence>
<reference evidence="3" key="1">
    <citation type="journal article" date="2011" name="J. Bacteriol.">
        <title>Genome sequences of eight morphologically diverse alphaproteobacteria.</title>
        <authorList>
            <consortium name="US DOE Joint Genome Institute"/>
            <person name="Brown P.J."/>
            <person name="Kysela D.T."/>
            <person name="Buechlein A."/>
            <person name="Hemmerich C."/>
            <person name="Brun Y.V."/>
        </authorList>
    </citation>
    <scope>NUCLEOTIDE SEQUENCE [LARGE SCALE GENOMIC DNA]</scope>
    <source>
        <strain evidence="3">ATCC 15264 / DSM 4735 / LMG 14903 / NBRC 16000 / CB 81</strain>
    </source>
</reference>
<dbReference type="AlphaFoldDB" id="D9QFL3"/>
<dbReference type="BioCyc" id="BSUB633149:G1GM8-3237-MONOMER"/>